<proteinExistence type="predicted"/>
<evidence type="ECO:0000313" key="6">
    <source>
        <dbReference type="EMBL" id="XCD08033.1"/>
    </source>
</evidence>
<name>A0AAU8B683_9VIRU</name>
<dbReference type="EMBL" id="PP511846">
    <property type="protein sequence ID" value="XCD08033.1"/>
    <property type="molecule type" value="Genomic_DNA"/>
</dbReference>
<dbReference type="EMBL" id="PP511765">
    <property type="protein sequence ID" value="XCD07203.1"/>
    <property type="molecule type" value="Genomic_DNA"/>
</dbReference>
<evidence type="ECO:0000313" key="2">
    <source>
        <dbReference type="EMBL" id="XCD03553.1"/>
    </source>
</evidence>
<reference evidence="5" key="1">
    <citation type="submission" date="2024-03" db="EMBL/GenBank/DDBJ databases">
        <title>Diverse circular DNA viruses in blood, oral, and fecal samples of captive lemurs.</title>
        <authorList>
            <person name="Paietta E.N."/>
            <person name="Kraberger S."/>
            <person name="Lund M.C."/>
            <person name="Custer J.M."/>
            <person name="Vargas K.M."/>
            <person name="Ehmke E.E."/>
            <person name="Yoder A.D."/>
            <person name="Varsani A."/>
        </authorList>
    </citation>
    <scope>NUCLEOTIDE SEQUENCE</scope>
    <source>
        <strain evidence="2">Duke_18_89</strain>
        <strain evidence="3">Duke_24FF_1324</strain>
        <strain evidence="4">Duke_24FS_124</strain>
        <strain evidence="5">Duke_26_103</strain>
        <strain evidence="6">Duke_28FS_118</strain>
    </source>
</reference>
<dbReference type="EMBL" id="PP511373">
    <property type="protein sequence ID" value="XCD03553.1"/>
    <property type="molecule type" value="Genomic_DNA"/>
</dbReference>
<evidence type="ECO:0000256" key="1">
    <source>
        <dbReference type="SAM" id="MobiDB-lite"/>
    </source>
</evidence>
<sequence length="118" mass="13117">MATLNVRGHEVLDPVPFEPTVPVKKPFDVAEYVRQQILRAKMDVDDEIQNDDDLAEDMTDFDTEHFPDDLVSASPYEIGDDVPDGYVKTPAEAPKDPDPMPDMNSSPKASETPSQAQE</sequence>
<dbReference type="EMBL" id="PP511518">
    <property type="protein sequence ID" value="XCD04871.1"/>
    <property type="molecule type" value="Genomic_DNA"/>
</dbReference>
<evidence type="ECO:0000313" key="5">
    <source>
        <dbReference type="EMBL" id="XCD07203.1"/>
    </source>
</evidence>
<accession>A0AAU8B683</accession>
<evidence type="ECO:0000313" key="3">
    <source>
        <dbReference type="EMBL" id="XCD04871.1"/>
    </source>
</evidence>
<dbReference type="EMBL" id="PP511588">
    <property type="protein sequence ID" value="XCD05649.1"/>
    <property type="molecule type" value="Genomic_DNA"/>
</dbReference>
<evidence type="ECO:0000313" key="4">
    <source>
        <dbReference type="EMBL" id="XCD05649.1"/>
    </source>
</evidence>
<organism evidence="5">
    <name type="scientific">Dulem virus 91</name>
    <dbReference type="NCBI Taxonomy" id="3145802"/>
    <lineage>
        <taxon>Viruses</taxon>
        <taxon>Monodnaviria</taxon>
        <taxon>Sangervirae</taxon>
        <taxon>Phixviricota</taxon>
        <taxon>Malgrandaviricetes</taxon>
        <taxon>Petitvirales</taxon>
        <taxon>Microviridae</taxon>
        <taxon>Microvirus</taxon>
    </lineage>
</organism>
<feature type="region of interest" description="Disordered" evidence="1">
    <location>
        <begin position="64"/>
        <end position="118"/>
    </location>
</feature>
<feature type="compositionally biased region" description="Polar residues" evidence="1">
    <location>
        <begin position="109"/>
        <end position="118"/>
    </location>
</feature>
<protein>
    <submittedName>
        <fullName evidence="5">Uncharacterized protein</fullName>
    </submittedName>
</protein>